<evidence type="ECO:0000256" key="11">
    <source>
        <dbReference type="ARBA" id="ARBA00023326"/>
    </source>
</evidence>
<evidence type="ECO:0000256" key="12">
    <source>
        <dbReference type="SAM" id="SignalP"/>
    </source>
</evidence>
<feature type="domain" description="Rhamnogalacturonan lyase" evidence="13">
    <location>
        <begin position="446"/>
        <end position="637"/>
    </location>
</feature>
<keyword evidence="9" id="KW-0119">Carbohydrate metabolism</keyword>
<evidence type="ECO:0000256" key="2">
    <source>
        <dbReference type="ARBA" id="ARBA00004613"/>
    </source>
</evidence>
<evidence type="ECO:0000256" key="6">
    <source>
        <dbReference type="ARBA" id="ARBA00022729"/>
    </source>
</evidence>
<dbReference type="InterPro" id="IPR029411">
    <property type="entry name" value="RG-lyase_III"/>
</dbReference>
<comment type="catalytic activity">
    <reaction evidence="1">
        <text>Endotype eliminative cleavage of L-alpha-rhamnopyranosyl-(1-&gt;4)-alpha-D-galactopyranosyluronic acid bonds of rhamnogalacturonan I domains in ramified hairy regions of pectin leaving L-rhamnopyranose at the reducing end and 4-deoxy-4,5-unsaturated D-galactopyranosyluronic acid at the non-reducing end.</text>
        <dbReference type="EC" id="4.2.2.23"/>
    </reaction>
</comment>
<evidence type="ECO:0000313" key="16">
    <source>
        <dbReference type="Proteomes" id="UP000253845"/>
    </source>
</evidence>
<dbReference type="GO" id="GO:0000272">
    <property type="term" value="P:polysaccharide catabolic process"/>
    <property type="evidence" value="ECO:0007669"/>
    <property type="project" value="UniProtKB-KW"/>
</dbReference>
<dbReference type="SMR" id="A0A370BN90"/>
<dbReference type="PANTHER" id="PTHR32018:SF9">
    <property type="entry name" value="RHAMNOGALACTURONATE LYASE B"/>
    <property type="match status" value="1"/>
</dbReference>
<dbReference type="GO" id="GO:0102210">
    <property type="term" value="F:rhamnogalacturonan endolyase activity"/>
    <property type="evidence" value="ECO:0007669"/>
    <property type="project" value="UniProtKB-EC"/>
</dbReference>
<dbReference type="EMBL" id="KZ851944">
    <property type="protein sequence ID" value="RDH15888.1"/>
    <property type="molecule type" value="Genomic_DNA"/>
</dbReference>
<evidence type="ECO:0000256" key="5">
    <source>
        <dbReference type="ARBA" id="ARBA00022525"/>
    </source>
</evidence>
<dbReference type="InterPro" id="IPR008979">
    <property type="entry name" value="Galactose-bd-like_sf"/>
</dbReference>
<feature type="signal peptide" evidence="12">
    <location>
        <begin position="1"/>
        <end position="19"/>
    </location>
</feature>
<keyword evidence="5" id="KW-0964">Secreted</keyword>
<dbReference type="PANTHER" id="PTHR32018">
    <property type="entry name" value="RHAMNOGALACTURONATE LYASE FAMILY PROTEIN"/>
    <property type="match status" value="1"/>
</dbReference>
<evidence type="ECO:0000256" key="7">
    <source>
        <dbReference type="ARBA" id="ARBA00023180"/>
    </source>
</evidence>
<gene>
    <name evidence="15" type="ORF">M747DRAFT_359608</name>
</gene>
<dbReference type="CDD" id="cd10316">
    <property type="entry name" value="RGL4_M"/>
    <property type="match status" value="1"/>
</dbReference>
<dbReference type="GO" id="GO:0030246">
    <property type="term" value="F:carbohydrate binding"/>
    <property type="evidence" value="ECO:0007669"/>
    <property type="project" value="InterPro"/>
</dbReference>
<dbReference type="CDD" id="cd10320">
    <property type="entry name" value="RGL4_N"/>
    <property type="match status" value="1"/>
</dbReference>
<keyword evidence="6 12" id="KW-0732">Signal</keyword>
<dbReference type="Gene3D" id="2.60.40.1120">
    <property type="entry name" value="Carboxypeptidase-like, regulatory domain"/>
    <property type="match status" value="1"/>
</dbReference>
<keyword evidence="8 15" id="KW-0456">Lyase</keyword>
<dbReference type="EC" id="4.2.2.23" evidence="4"/>
<dbReference type="InterPro" id="IPR013784">
    <property type="entry name" value="Carb-bd-like_fold"/>
</dbReference>
<dbReference type="Pfam" id="PF14686">
    <property type="entry name" value="fn3_3"/>
    <property type="match status" value="1"/>
</dbReference>
<evidence type="ECO:0000313" key="15">
    <source>
        <dbReference type="EMBL" id="RDH15888.1"/>
    </source>
</evidence>
<dbReference type="SUPFAM" id="SSF74650">
    <property type="entry name" value="Galactose mutarotase-like"/>
    <property type="match status" value="1"/>
</dbReference>
<comment type="similarity">
    <text evidence="3">Belongs to the polysaccharide lyase 4 family.</text>
</comment>
<dbReference type="AlphaFoldDB" id="A0A370BN90"/>
<dbReference type="InterPro" id="IPR051850">
    <property type="entry name" value="Polysacch_Lyase_4"/>
</dbReference>
<evidence type="ECO:0000256" key="9">
    <source>
        <dbReference type="ARBA" id="ARBA00023277"/>
    </source>
</evidence>
<reference evidence="15 16" key="1">
    <citation type="submission" date="2018-07" db="EMBL/GenBank/DDBJ databases">
        <title>Section-level genome sequencing of Aspergillus section Nigri to investigate inter- and intra-species variation.</title>
        <authorList>
            <consortium name="DOE Joint Genome Institute"/>
            <person name="Vesth T.C."/>
            <person name="Nybo J.L."/>
            <person name="Theobald S."/>
            <person name="Frisvad J.C."/>
            <person name="Larsen T.O."/>
            <person name="Nielsen K.F."/>
            <person name="Hoof J.B."/>
            <person name="Brandl J."/>
            <person name="Salamov A."/>
            <person name="Riley R."/>
            <person name="Gladden J.M."/>
            <person name="Phatale P."/>
            <person name="Nielsen M.T."/>
            <person name="Lyhne E.K."/>
            <person name="Kogle M.E."/>
            <person name="Strasser K."/>
            <person name="McDonnell E."/>
            <person name="Barry K."/>
            <person name="Clum A."/>
            <person name="Chen C."/>
            <person name="Nolan M."/>
            <person name="Sandor L."/>
            <person name="Kuo A."/>
            <person name="Lipzen A."/>
            <person name="Hainaut M."/>
            <person name="Drula E."/>
            <person name="Tsang A."/>
            <person name="Magnuson J.K."/>
            <person name="Henrissat B."/>
            <person name="Wiebenga A."/>
            <person name="Simmons B.A."/>
            <person name="Makela M.R."/>
            <person name="De vries R.P."/>
            <person name="Grigoriev I.V."/>
            <person name="Mortensen U.H."/>
            <person name="Baker S.E."/>
            <person name="Andersen M.R."/>
        </authorList>
    </citation>
    <scope>NUCLEOTIDE SEQUENCE [LARGE SCALE GENOMIC DNA]</scope>
    <source>
        <strain evidence="15 16">ATCC 13496</strain>
    </source>
</reference>
<feature type="chain" id="PRO_5017034112" description="rhamnogalacturonan endolyase" evidence="12">
    <location>
        <begin position="20"/>
        <end position="706"/>
    </location>
</feature>
<dbReference type="GO" id="GO:0071555">
    <property type="term" value="P:cell wall organization"/>
    <property type="evidence" value="ECO:0007669"/>
    <property type="project" value="UniProtKB-KW"/>
</dbReference>
<sequence length="706" mass="78418">MRLLHPLIPASLLLTLTSATLHTSQTNTTITLTNNRLTANFSKSQGRITDLYLDNQDLLGPQSGDTGVGPYLDCYCIPSGFYTPGSTSPTLQLFTGTDKSGTSYAGVLMDETYPPTGQHFQQYWFLRDGETGLHTFSRLAYYNETTPYLRNLQEFRTLFRPNTELWTHLSSSEVQTAPLPSKKAVEEEVVVQDATWTFNNTPTDEYYVQFADYFTKYTFSNAWRDNSVHGMYADGSTSNGSTFGAWLVMNTKDTYYGGPLHSDLTVDGIVYNYLVSNHHGEGTPNITYGFDRTFGPQYYHFNGGKGSTASLQELKSDAETLADPSWNVDFYDSIAKHVVGYTPSSQRGSVQGKIKLPKGATRPIAVLTVDGQYFQDNSVNSSSYQYWAEIDDSGHFSVDHVKEGPYRLTVYADGIFGDFVRDGVQVKAGKKTTIQETWEAESAGTEIWRLGTPDKSSGEFRHGVARDPTHPLHPPEYLIYWGAYDWQSDFPDGINYTIGTSDPATDLNTVHWSVFGPTPNDPRVEYDTTHDWTINFPLSEDDLAERSKATLTIQLAGAKAASGNTDVYNASEPYTNLALESYINDQAEPLTLLIGFNQSSSCIVRSAVSCYQVRSRMEFPADWLKVGNNVLTLHLPYNATDTETAILPATVTGRLILPPQPIYGQTPVILSVIGSEKLEPLPAASILIFEIIRHQSEPLWSVPRSA</sequence>
<protein>
    <recommendedName>
        <fullName evidence="4">rhamnogalacturonan endolyase</fullName>
        <ecNumber evidence="4">4.2.2.23</ecNumber>
    </recommendedName>
</protein>
<evidence type="ECO:0000256" key="3">
    <source>
        <dbReference type="ARBA" id="ARBA00010418"/>
    </source>
</evidence>
<dbReference type="Gene3D" id="2.60.120.260">
    <property type="entry name" value="Galactose-binding domain-like"/>
    <property type="match status" value="1"/>
</dbReference>
<dbReference type="GO" id="GO:0005576">
    <property type="term" value="C:extracellular region"/>
    <property type="evidence" value="ECO:0007669"/>
    <property type="project" value="UniProtKB-SubCell"/>
</dbReference>
<dbReference type="Pfam" id="PF14683">
    <property type="entry name" value="CBM-like"/>
    <property type="match status" value="1"/>
</dbReference>
<feature type="domain" description="Rhamnogalacturonan lyase" evidence="14">
    <location>
        <begin position="357"/>
        <end position="433"/>
    </location>
</feature>
<evidence type="ECO:0000256" key="4">
    <source>
        <dbReference type="ARBA" id="ARBA00012437"/>
    </source>
</evidence>
<organism evidence="15 16">
    <name type="scientific">Aspergillus niger ATCC 13496</name>
    <dbReference type="NCBI Taxonomy" id="1353008"/>
    <lineage>
        <taxon>Eukaryota</taxon>
        <taxon>Fungi</taxon>
        <taxon>Dikarya</taxon>
        <taxon>Ascomycota</taxon>
        <taxon>Pezizomycotina</taxon>
        <taxon>Eurotiomycetes</taxon>
        <taxon>Eurotiomycetidae</taxon>
        <taxon>Eurotiales</taxon>
        <taxon>Aspergillaceae</taxon>
        <taxon>Aspergillus</taxon>
        <taxon>Aspergillus subgen. Circumdati</taxon>
    </lineage>
</organism>
<proteinExistence type="inferred from homology"/>
<keyword evidence="11" id="KW-0624">Polysaccharide degradation</keyword>
<dbReference type="InterPro" id="IPR011013">
    <property type="entry name" value="Gal_mutarotase_sf_dom"/>
</dbReference>
<evidence type="ECO:0000259" key="13">
    <source>
        <dbReference type="Pfam" id="PF14683"/>
    </source>
</evidence>
<comment type="subcellular location">
    <subcellularLocation>
        <location evidence="2">Secreted</location>
    </subcellularLocation>
</comment>
<evidence type="ECO:0000256" key="1">
    <source>
        <dbReference type="ARBA" id="ARBA00001324"/>
    </source>
</evidence>
<keyword evidence="7" id="KW-0325">Glycoprotein</keyword>
<dbReference type="Proteomes" id="UP000253845">
    <property type="component" value="Unassembled WGS sequence"/>
</dbReference>
<dbReference type="SUPFAM" id="SSF49452">
    <property type="entry name" value="Starch-binding domain-like"/>
    <property type="match status" value="1"/>
</dbReference>
<name>A0A370BN90_ASPNG</name>
<keyword evidence="10" id="KW-0961">Cell wall biogenesis/degradation</keyword>
<evidence type="ECO:0000259" key="14">
    <source>
        <dbReference type="Pfam" id="PF14686"/>
    </source>
</evidence>
<accession>A0A370BN90</accession>
<dbReference type="Gene3D" id="2.70.98.10">
    <property type="match status" value="1"/>
</dbReference>
<evidence type="ECO:0000256" key="8">
    <source>
        <dbReference type="ARBA" id="ARBA00023239"/>
    </source>
</evidence>
<dbReference type="SUPFAM" id="SSF49785">
    <property type="entry name" value="Galactose-binding domain-like"/>
    <property type="match status" value="1"/>
</dbReference>
<evidence type="ECO:0000256" key="10">
    <source>
        <dbReference type="ARBA" id="ARBA00023316"/>
    </source>
</evidence>
<dbReference type="InterPro" id="IPR014718">
    <property type="entry name" value="GH-type_carb-bd"/>
</dbReference>
<dbReference type="VEuPathDB" id="FungiDB:M747DRAFT_359608"/>
<dbReference type="InterPro" id="IPR029413">
    <property type="entry name" value="RG-lyase_II"/>
</dbReference>